<comment type="caution">
    <text evidence="1">The sequence shown here is derived from an EMBL/GenBank/DDBJ whole genome shotgun (WGS) entry which is preliminary data.</text>
</comment>
<gene>
    <name evidence="1" type="ORF">DPMN_014550</name>
</gene>
<accession>A0A9D4NB01</accession>
<keyword evidence="2" id="KW-1185">Reference proteome</keyword>
<reference evidence="1" key="1">
    <citation type="journal article" date="2019" name="bioRxiv">
        <title>The Genome of the Zebra Mussel, Dreissena polymorpha: A Resource for Invasive Species Research.</title>
        <authorList>
            <person name="McCartney M.A."/>
            <person name="Auch B."/>
            <person name="Kono T."/>
            <person name="Mallez S."/>
            <person name="Zhang Y."/>
            <person name="Obille A."/>
            <person name="Becker A."/>
            <person name="Abrahante J.E."/>
            <person name="Garbe J."/>
            <person name="Badalamenti J.P."/>
            <person name="Herman A."/>
            <person name="Mangelson H."/>
            <person name="Liachko I."/>
            <person name="Sullivan S."/>
            <person name="Sone E.D."/>
            <person name="Koren S."/>
            <person name="Silverstein K.A.T."/>
            <person name="Beckman K.B."/>
            <person name="Gohl D.M."/>
        </authorList>
    </citation>
    <scope>NUCLEOTIDE SEQUENCE</scope>
    <source>
        <strain evidence="1">Duluth1</strain>
        <tissue evidence="1">Whole animal</tissue>
    </source>
</reference>
<dbReference type="AlphaFoldDB" id="A0A9D4NB01"/>
<name>A0A9D4NB01_DREPO</name>
<sequence>MATLTPLPFGACVGAARVFPRVCSCLSKLQTHFYETATKPVTERYPVSCMMI</sequence>
<organism evidence="1 2">
    <name type="scientific">Dreissena polymorpha</name>
    <name type="common">Zebra mussel</name>
    <name type="synonym">Mytilus polymorpha</name>
    <dbReference type="NCBI Taxonomy" id="45954"/>
    <lineage>
        <taxon>Eukaryota</taxon>
        <taxon>Metazoa</taxon>
        <taxon>Spiralia</taxon>
        <taxon>Lophotrochozoa</taxon>
        <taxon>Mollusca</taxon>
        <taxon>Bivalvia</taxon>
        <taxon>Autobranchia</taxon>
        <taxon>Heteroconchia</taxon>
        <taxon>Euheterodonta</taxon>
        <taxon>Imparidentia</taxon>
        <taxon>Neoheterodontei</taxon>
        <taxon>Myida</taxon>
        <taxon>Dreissenoidea</taxon>
        <taxon>Dreissenidae</taxon>
        <taxon>Dreissena</taxon>
    </lineage>
</organism>
<dbReference type="Proteomes" id="UP000828390">
    <property type="component" value="Unassembled WGS sequence"/>
</dbReference>
<evidence type="ECO:0000313" key="2">
    <source>
        <dbReference type="Proteomes" id="UP000828390"/>
    </source>
</evidence>
<protein>
    <submittedName>
        <fullName evidence="1">Uncharacterized protein</fullName>
    </submittedName>
</protein>
<dbReference type="EMBL" id="JAIWYP010000001">
    <property type="protein sequence ID" value="KAH3890469.1"/>
    <property type="molecule type" value="Genomic_DNA"/>
</dbReference>
<evidence type="ECO:0000313" key="1">
    <source>
        <dbReference type="EMBL" id="KAH3890469.1"/>
    </source>
</evidence>
<reference evidence="1" key="2">
    <citation type="submission" date="2020-11" db="EMBL/GenBank/DDBJ databases">
        <authorList>
            <person name="McCartney M.A."/>
            <person name="Auch B."/>
            <person name="Kono T."/>
            <person name="Mallez S."/>
            <person name="Becker A."/>
            <person name="Gohl D.M."/>
            <person name="Silverstein K.A.T."/>
            <person name="Koren S."/>
            <person name="Bechman K.B."/>
            <person name="Herman A."/>
            <person name="Abrahante J.E."/>
            <person name="Garbe J."/>
        </authorList>
    </citation>
    <scope>NUCLEOTIDE SEQUENCE</scope>
    <source>
        <strain evidence="1">Duluth1</strain>
        <tissue evidence="1">Whole animal</tissue>
    </source>
</reference>
<proteinExistence type="predicted"/>